<name>A0A1Y4LX94_9FIRM</name>
<evidence type="ECO:0000256" key="3">
    <source>
        <dbReference type="ARBA" id="ARBA00023295"/>
    </source>
</evidence>
<comment type="similarity">
    <text evidence="1 4">Belongs to the glycosyl hydrolase 1 family.</text>
</comment>
<dbReference type="PANTHER" id="PTHR10353">
    <property type="entry name" value="GLYCOSYL HYDROLASE"/>
    <property type="match status" value="1"/>
</dbReference>
<organism evidence="5 6">
    <name type="scientific">Faecalitalea cylindroides</name>
    <dbReference type="NCBI Taxonomy" id="39483"/>
    <lineage>
        <taxon>Bacteria</taxon>
        <taxon>Bacillati</taxon>
        <taxon>Bacillota</taxon>
        <taxon>Erysipelotrichia</taxon>
        <taxon>Erysipelotrichales</taxon>
        <taxon>Erysipelotrichaceae</taxon>
        <taxon>Faecalitalea</taxon>
    </lineage>
</organism>
<dbReference type="GO" id="GO:0008422">
    <property type="term" value="F:beta-glucosidase activity"/>
    <property type="evidence" value="ECO:0007669"/>
    <property type="project" value="TreeGrafter"/>
</dbReference>
<accession>A0A1Y4LX94</accession>
<dbReference type="GO" id="GO:0005829">
    <property type="term" value="C:cytosol"/>
    <property type="evidence" value="ECO:0007669"/>
    <property type="project" value="TreeGrafter"/>
</dbReference>
<dbReference type="AlphaFoldDB" id="A0A1Y4LX94"/>
<sequence length="491" mass="56248">MVNNKFPDNFLWGGATAAYQCEGAWDEDGKGFAITDLLTAGTRRNPRKLTLEVDPGVYYPAKKGIDHYHRYKEDIKLFAEMGFKVYRMSVSWARIYPNGDDEKPNQKGLDFYRDVFKECHKYGIEPLVSIMHHDTPVALAIKQDGWLSKKTIDAYVKYAKTLFTEYKGLVRYWITFNEINMTMNYFGDVYGAGILSNGTRIIDINNVSDDAMSKEKQNKRFAALHNQFLASALAVKAGHEIDPNNQIGCMIASDAHYPYSCNPVNILAAQNSMRKLWYCGDVQVRGEYSYFTKRYLEEKGVTLNVTEEDKKILKEGKVDFYSLSYYTSGTDCLDQEVDTDSGNFNLGAANPYLKKSDWGWAFDPDGLRWVLNEIYGRYNVPIFIAENGLGAIDEVSDDGKIHDDYRIHYLREHTKAMKQAIDDGVDLFGYTWWGPIDLVSASTGEMKKRYGFIYVDLDNEGKGTLQRVRKDSFYYYKKLIETNGSCVFEED</sequence>
<dbReference type="Gene3D" id="3.20.20.80">
    <property type="entry name" value="Glycosidases"/>
    <property type="match status" value="1"/>
</dbReference>
<keyword evidence="3" id="KW-0326">Glycosidase</keyword>
<evidence type="ECO:0000256" key="4">
    <source>
        <dbReference type="RuleBase" id="RU003690"/>
    </source>
</evidence>
<evidence type="ECO:0000313" key="6">
    <source>
        <dbReference type="Proteomes" id="UP000195447"/>
    </source>
</evidence>
<protein>
    <submittedName>
        <fullName evidence="5">6-phospho-beta-glucosidase</fullName>
    </submittedName>
</protein>
<dbReference type="InterPro" id="IPR033132">
    <property type="entry name" value="GH_1_N_CS"/>
</dbReference>
<comment type="caution">
    <text evidence="5">The sequence shown here is derived from an EMBL/GenBank/DDBJ whole genome shotgun (WGS) entry which is preliminary data.</text>
</comment>
<dbReference type="InterPro" id="IPR017853">
    <property type="entry name" value="GH"/>
</dbReference>
<dbReference type="GO" id="GO:0016052">
    <property type="term" value="P:carbohydrate catabolic process"/>
    <property type="evidence" value="ECO:0007669"/>
    <property type="project" value="TreeGrafter"/>
</dbReference>
<keyword evidence="2" id="KW-0378">Hydrolase</keyword>
<gene>
    <name evidence="5" type="ORF">B5F14_07700</name>
</gene>
<evidence type="ECO:0000313" key="5">
    <source>
        <dbReference type="EMBL" id="OUP58962.1"/>
    </source>
</evidence>
<proteinExistence type="inferred from homology"/>
<keyword evidence="6" id="KW-1185">Reference proteome</keyword>
<dbReference type="Proteomes" id="UP000195447">
    <property type="component" value="Unassembled WGS sequence"/>
</dbReference>
<dbReference type="Pfam" id="PF00232">
    <property type="entry name" value="Glyco_hydro_1"/>
    <property type="match status" value="1"/>
</dbReference>
<dbReference type="FunFam" id="3.20.20.80:FF:000004">
    <property type="entry name" value="Beta-glucosidase 6-phospho-beta-glucosidase"/>
    <property type="match status" value="1"/>
</dbReference>
<dbReference type="EMBL" id="NFKM01000015">
    <property type="protein sequence ID" value="OUP58962.1"/>
    <property type="molecule type" value="Genomic_DNA"/>
</dbReference>
<dbReference type="PRINTS" id="PR00131">
    <property type="entry name" value="GLHYDRLASE1"/>
</dbReference>
<dbReference type="SUPFAM" id="SSF51445">
    <property type="entry name" value="(Trans)glycosidases"/>
    <property type="match status" value="1"/>
</dbReference>
<dbReference type="RefSeq" id="WP_087158893.1">
    <property type="nucleotide sequence ID" value="NZ_NFKM01000015.1"/>
</dbReference>
<dbReference type="InterPro" id="IPR001360">
    <property type="entry name" value="Glyco_hydro_1"/>
</dbReference>
<evidence type="ECO:0000256" key="1">
    <source>
        <dbReference type="ARBA" id="ARBA00010838"/>
    </source>
</evidence>
<dbReference type="PROSITE" id="PS00653">
    <property type="entry name" value="GLYCOSYL_HYDROL_F1_2"/>
    <property type="match status" value="1"/>
</dbReference>
<reference evidence="6" key="1">
    <citation type="submission" date="2017-04" db="EMBL/GenBank/DDBJ databases">
        <title>Function of individual gut microbiota members based on whole genome sequencing of pure cultures obtained from chicken caecum.</title>
        <authorList>
            <person name="Medvecky M."/>
            <person name="Cejkova D."/>
            <person name="Polansky O."/>
            <person name="Karasova D."/>
            <person name="Kubasova T."/>
            <person name="Cizek A."/>
            <person name="Rychlik I."/>
        </authorList>
    </citation>
    <scope>NUCLEOTIDE SEQUENCE [LARGE SCALE GENOMIC DNA]</scope>
    <source>
        <strain evidence="6">An178</strain>
    </source>
</reference>
<evidence type="ECO:0000256" key="2">
    <source>
        <dbReference type="ARBA" id="ARBA00022801"/>
    </source>
</evidence>
<dbReference type="PANTHER" id="PTHR10353:SF122">
    <property type="entry name" value="6-PHOSPHO-BETA-GLUCOSIDASE ASCB-RELATED"/>
    <property type="match status" value="1"/>
</dbReference>